<dbReference type="PANTHER" id="PTHR10201">
    <property type="entry name" value="MATRIX METALLOPROTEINASE"/>
    <property type="match status" value="1"/>
</dbReference>
<feature type="binding site" evidence="13">
    <location>
        <position position="407"/>
    </location>
    <ligand>
        <name>Ca(2+)</name>
        <dbReference type="ChEBI" id="CHEBI:29108"/>
        <label>5</label>
    </ligand>
</feature>
<dbReference type="PROSITE" id="PS00024">
    <property type="entry name" value="HEMOPEXIN"/>
    <property type="match status" value="1"/>
</dbReference>
<feature type="binding site" evidence="13">
    <location>
        <position position="231"/>
    </location>
    <ligand>
        <name>Zn(2+)</name>
        <dbReference type="ChEBI" id="CHEBI:29105"/>
        <label>2</label>
        <note>catalytic</note>
    </ligand>
</feature>
<name>A0A2P2I1R8_9CRUS</name>
<evidence type="ECO:0000256" key="12">
    <source>
        <dbReference type="PIRSR" id="PIRSR621190-1"/>
    </source>
</evidence>
<dbReference type="SUPFAM" id="SSF55486">
    <property type="entry name" value="Metalloproteases ('zincins'), catalytic domain"/>
    <property type="match status" value="1"/>
</dbReference>
<dbReference type="GO" id="GO:0008270">
    <property type="term" value="F:zinc ion binding"/>
    <property type="evidence" value="ECO:0007669"/>
    <property type="project" value="InterPro"/>
</dbReference>
<dbReference type="SMART" id="SM00235">
    <property type="entry name" value="ZnMc"/>
    <property type="match status" value="1"/>
</dbReference>
<feature type="binding site" evidence="13">
    <location>
        <position position="235"/>
    </location>
    <ligand>
        <name>Zn(2+)</name>
        <dbReference type="ChEBI" id="CHEBI:29105"/>
        <label>2</label>
        <note>catalytic</note>
    </ligand>
</feature>
<comment type="cofactor">
    <cofactor evidence="13">
        <name>Ca(2+)</name>
        <dbReference type="ChEBI" id="CHEBI:29108"/>
    </cofactor>
    <text evidence="13">Can bind about 5 Ca(2+) ions per subunit.</text>
</comment>
<evidence type="ECO:0000256" key="3">
    <source>
        <dbReference type="ARBA" id="ARBA00022723"/>
    </source>
</evidence>
<dbReference type="GO" id="GO:0004222">
    <property type="term" value="F:metalloendopeptidase activity"/>
    <property type="evidence" value="ECO:0007669"/>
    <property type="project" value="InterPro"/>
</dbReference>
<dbReference type="FunFam" id="2.110.10.10:FF:000007">
    <property type="entry name" value="stromelysin-3 isoform X2"/>
    <property type="match status" value="1"/>
</dbReference>
<feature type="binding site" evidence="13">
    <location>
        <position position="454"/>
    </location>
    <ligand>
        <name>Ca(2+)</name>
        <dbReference type="ChEBI" id="CHEBI:29108"/>
        <label>4</label>
    </ligand>
</feature>
<evidence type="ECO:0000256" key="14">
    <source>
        <dbReference type="PIRSR" id="PIRSR621190-4"/>
    </source>
</evidence>
<evidence type="ECO:0000256" key="17">
    <source>
        <dbReference type="SAM" id="SignalP"/>
    </source>
</evidence>
<dbReference type="InterPro" id="IPR033739">
    <property type="entry name" value="M10A_MMP"/>
</dbReference>
<feature type="binding site" evidence="13">
    <location>
        <position position="361"/>
    </location>
    <ligand>
        <name>Ca(2+)</name>
        <dbReference type="ChEBI" id="CHEBI:29108"/>
        <label>5</label>
    </ligand>
</feature>
<protein>
    <submittedName>
        <fullName evidence="19">Matrix metalloproteinase-14-like</fullName>
    </submittedName>
</protein>
<dbReference type="PRINTS" id="PR00138">
    <property type="entry name" value="MATRIXIN"/>
</dbReference>
<feature type="repeat" description="Hemopexin" evidence="15">
    <location>
        <begin position="451"/>
        <end position="500"/>
    </location>
</feature>
<keyword evidence="6" id="KW-0378">Hydrolase</keyword>
<evidence type="ECO:0000256" key="5">
    <source>
        <dbReference type="ARBA" id="ARBA00022737"/>
    </source>
</evidence>
<feature type="binding site" evidence="13">
    <location>
        <position position="210"/>
    </location>
    <ligand>
        <name>Ca(2+)</name>
        <dbReference type="ChEBI" id="CHEBI:29108"/>
        <label>3</label>
    </ligand>
</feature>
<dbReference type="PANTHER" id="PTHR10201:SF291">
    <property type="entry name" value="MATRIX METALLOPROTEINASE 1, ISOFORM C-RELATED"/>
    <property type="match status" value="1"/>
</dbReference>
<keyword evidence="4 17" id="KW-0732">Signal</keyword>
<keyword evidence="10" id="KW-0865">Zymogen</keyword>
<evidence type="ECO:0000256" key="7">
    <source>
        <dbReference type="ARBA" id="ARBA00022833"/>
    </source>
</evidence>
<dbReference type="GO" id="GO:0030574">
    <property type="term" value="P:collagen catabolic process"/>
    <property type="evidence" value="ECO:0007669"/>
    <property type="project" value="TreeGrafter"/>
</dbReference>
<dbReference type="InterPro" id="IPR001818">
    <property type="entry name" value="Pept_M10_metallopeptidase"/>
</dbReference>
<comment type="cofactor">
    <cofactor evidence="13">
        <name>Zn(2+)</name>
        <dbReference type="ChEBI" id="CHEBI:29105"/>
    </cofactor>
    <text evidence="13">Binds 2 Zn(2+) ions per subunit.</text>
</comment>
<feature type="binding site" evidence="13">
    <location>
        <position position="213"/>
    </location>
    <ligand>
        <name>Ca(2+)</name>
        <dbReference type="ChEBI" id="CHEBI:29108"/>
        <label>1</label>
    </ligand>
</feature>
<feature type="modified residue" description="Phosphotyrosine; by PKDCC" evidence="14">
    <location>
        <position position="389"/>
    </location>
</feature>
<dbReference type="CDD" id="cd04278">
    <property type="entry name" value="ZnMc_MMP"/>
    <property type="match status" value="1"/>
</dbReference>
<feature type="binding site" evidence="13">
    <location>
        <position position="249"/>
    </location>
    <ligand>
        <name>Zn(2+)</name>
        <dbReference type="ChEBI" id="CHEBI:29105"/>
        <label>2</label>
        <note>catalytic</note>
    </ligand>
</feature>
<evidence type="ECO:0000259" key="18">
    <source>
        <dbReference type="SMART" id="SM00235"/>
    </source>
</evidence>
<dbReference type="InterPro" id="IPR024079">
    <property type="entry name" value="MetalloPept_cat_dom_sf"/>
</dbReference>
<evidence type="ECO:0000256" key="15">
    <source>
        <dbReference type="PROSITE-ProRule" id="PRU01011"/>
    </source>
</evidence>
<dbReference type="SMART" id="SM00120">
    <property type="entry name" value="HX"/>
    <property type="match status" value="4"/>
</dbReference>
<dbReference type="AlphaFoldDB" id="A0A2P2I1R8"/>
<feature type="domain" description="Peptidase metallopeptidase" evidence="18">
    <location>
        <begin position="119"/>
        <end position="276"/>
    </location>
</feature>
<organism evidence="19">
    <name type="scientific">Hirondellea gigas</name>
    <dbReference type="NCBI Taxonomy" id="1518452"/>
    <lineage>
        <taxon>Eukaryota</taxon>
        <taxon>Metazoa</taxon>
        <taxon>Ecdysozoa</taxon>
        <taxon>Arthropoda</taxon>
        <taxon>Crustacea</taxon>
        <taxon>Multicrustacea</taxon>
        <taxon>Malacostraca</taxon>
        <taxon>Eumalacostraca</taxon>
        <taxon>Peracarida</taxon>
        <taxon>Amphipoda</taxon>
        <taxon>Amphilochidea</taxon>
        <taxon>Lysianassida</taxon>
        <taxon>Lysianassidira</taxon>
        <taxon>Lysianassoidea</taxon>
        <taxon>Lysianassidae</taxon>
        <taxon>Hirondellea</taxon>
    </lineage>
</organism>
<dbReference type="InterPro" id="IPR036375">
    <property type="entry name" value="Hemopexin-like_dom_sf"/>
</dbReference>
<dbReference type="SUPFAM" id="SSF47090">
    <property type="entry name" value="PGBD-like"/>
    <property type="match status" value="1"/>
</dbReference>
<keyword evidence="8 13" id="KW-0106">Calcium</keyword>
<evidence type="ECO:0000256" key="9">
    <source>
        <dbReference type="ARBA" id="ARBA00023049"/>
    </source>
</evidence>
<feature type="compositionally biased region" description="Low complexity" evidence="16">
    <location>
        <begin position="286"/>
        <end position="298"/>
    </location>
</feature>
<dbReference type="GO" id="GO:0005615">
    <property type="term" value="C:extracellular space"/>
    <property type="evidence" value="ECO:0007669"/>
    <property type="project" value="TreeGrafter"/>
</dbReference>
<evidence type="ECO:0000256" key="16">
    <source>
        <dbReference type="SAM" id="MobiDB-lite"/>
    </source>
</evidence>
<evidence type="ECO:0000256" key="13">
    <source>
        <dbReference type="PIRSR" id="PIRSR621190-2"/>
    </source>
</evidence>
<dbReference type="Gene3D" id="2.110.10.10">
    <property type="entry name" value="Hemopexin-like domain"/>
    <property type="match status" value="1"/>
</dbReference>
<feature type="binding site" evidence="13">
    <location>
        <position position="189"/>
    </location>
    <ligand>
        <name>Ca(2+)</name>
        <dbReference type="ChEBI" id="CHEBI:29108"/>
        <label>3</label>
    </ligand>
</feature>
<dbReference type="InterPro" id="IPR036365">
    <property type="entry name" value="PGBD-like_sf"/>
</dbReference>
<dbReference type="InterPro" id="IPR018487">
    <property type="entry name" value="Hemopexin-like_repeat"/>
</dbReference>
<feature type="region of interest" description="Disordered" evidence="16">
    <location>
        <begin position="544"/>
        <end position="583"/>
    </location>
</feature>
<feature type="binding site" evidence="13">
    <location>
        <position position="197"/>
    </location>
    <ligand>
        <name>Zn(2+)</name>
        <dbReference type="ChEBI" id="CHEBI:29105"/>
        <label>1</label>
    </ligand>
</feature>
<feature type="active site" evidence="12">
    <location>
        <position position="232"/>
    </location>
</feature>
<feature type="binding site" evidence="13">
    <location>
        <position position="241"/>
    </location>
    <ligand>
        <name>Zn(2+)</name>
        <dbReference type="ChEBI" id="CHEBI:29105"/>
        <label>2</label>
        <note>catalytic</note>
    </ligand>
</feature>
<dbReference type="GO" id="GO:0030198">
    <property type="term" value="P:extracellular matrix organization"/>
    <property type="evidence" value="ECO:0007669"/>
    <property type="project" value="TreeGrafter"/>
</dbReference>
<feature type="binding site" evidence="13">
    <location>
        <position position="359"/>
    </location>
    <ligand>
        <name>Ca(2+)</name>
        <dbReference type="ChEBI" id="CHEBI:29108"/>
        <label>4</label>
    </ligand>
</feature>
<dbReference type="SUPFAM" id="SSF50923">
    <property type="entry name" value="Hemopexin-like domain"/>
    <property type="match status" value="1"/>
</dbReference>
<feature type="repeat" description="Hemopexin" evidence="15">
    <location>
        <begin position="401"/>
        <end position="450"/>
    </location>
</feature>
<feature type="binding site" evidence="13">
    <location>
        <position position="182"/>
    </location>
    <ligand>
        <name>Zn(2+)</name>
        <dbReference type="ChEBI" id="CHEBI:29105"/>
        <label>1</label>
    </ligand>
</feature>
<dbReference type="CDD" id="cd00094">
    <property type="entry name" value="HX"/>
    <property type="match status" value="1"/>
</dbReference>
<dbReference type="Pfam" id="PF00045">
    <property type="entry name" value="Hemopexin"/>
    <property type="match status" value="4"/>
</dbReference>
<feature type="repeat" description="Hemopexin" evidence="15">
    <location>
        <begin position="309"/>
        <end position="354"/>
    </location>
</feature>
<comment type="similarity">
    <text evidence="1">Belongs to the peptidase M10A family.</text>
</comment>
<evidence type="ECO:0000256" key="1">
    <source>
        <dbReference type="ARBA" id="ARBA00010370"/>
    </source>
</evidence>
<keyword evidence="2" id="KW-0645">Protease</keyword>
<reference evidence="19" key="1">
    <citation type="journal article" date="2018" name="Biosci. Biotechnol. Biochem.">
        <title>Polysaccharide hydrolase of the hadal zone amphipods Hirondellea gigas.</title>
        <authorList>
            <person name="Kobayashi H."/>
            <person name="Nagahama T."/>
            <person name="Arai W."/>
            <person name="Sasagawa Y."/>
            <person name="Umeda M."/>
            <person name="Hayashi T."/>
            <person name="Nikaido I."/>
            <person name="Watanabe H."/>
            <person name="Oguri K."/>
            <person name="Kitazato H."/>
            <person name="Fujioka K."/>
            <person name="Kido Y."/>
            <person name="Takami H."/>
        </authorList>
    </citation>
    <scope>NUCLEOTIDE SEQUENCE</scope>
    <source>
        <tissue evidence="19">Whole body</tissue>
    </source>
</reference>
<feature type="binding site" evidence="13">
    <location>
        <position position="206"/>
    </location>
    <ligand>
        <name>Ca(2+)</name>
        <dbReference type="ChEBI" id="CHEBI:29108"/>
        <label>2</label>
    </ligand>
</feature>
<feature type="binding site" evidence="13">
    <location>
        <position position="213"/>
    </location>
    <ligand>
        <name>Ca(2+)</name>
        <dbReference type="ChEBI" id="CHEBI:29108"/>
        <label>3</label>
    </ligand>
</feature>
<keyword evidence="5" id="KW-0677">Repeat</keyword>
<dbReference type="InterPro" id="IPR000585">
    <property type="entry name" value="Hemopexin-like_dom"/>
</dbReference>
<feature type="region of interest" description="Disordered" evidence="16">
    <location>
        <begin position="280"/>
        <end position="301"/>
    </location>
</feature>
<dbReference type="Gene3D" id="3.40.390.10">
    <property type="entry name" value="Collagenase (Catalytic Domain)"/>
    <property type="match status" value="1"/>
</dbReference>
<evidence type="ECO:0000256" key="11">
    <source>
        <dbReference type="ARBA" id="ARBA00023157"/>
    </source>
</evidence>
<dbReference type="PROSITE" id="PS51642">
    <property type="entry name" value="HEMOPEXIN_2"/>
    <property type="match status" value="4"/>
</dbReference>
<evidence type="ECO:0000313" key="19">
    <source>
        <dbReference type="EMBL" id="LAB67987.1"/>
    </source>
</evidence>
<feature type="binding site" evidence="13">
    <location>
        <position position="184"/>
    </location>
    <ligand>
        <name>Zn(2+)</name>
        <dbReference type="ChEBI" id="CHEBI:29105"/>
        <label>1</label>
    </ligand>
</feature>
<dbReference type="InterPro" id="IPR002477">
    <property type="entry name" value="Peptidoglycan-bd-like"/>
</dbReference>
<feature type="binding site" evidence="13">
    <location>
        <position position="313"/>
    </location>
    <ligand>
        <name>Ca(2+)</name>
        <dbReference type="ChEBI" id="CHEBI:29108"/>
        <label>4</label>
    </ligand>
</feature>
<keyword evidence="3 13" id="KW-0479">Metal-binding</keyword>
<dbReference type="InterPro" id="IPR018486">
    <property type="entry name" value="Hemopexin_CS"/>
</dbReference>
<proteinExistence type="evidence at transcript level"/>
<evidence type="ECO:0000256" key="10">
    <source>
        <dbReference type="ARBA" id="ARBA00023145"/>
    </source>
</evidence>
<evidence type="ECO:0000256" key="6">
    <source>
        <dbReference type="ARBA" id="ARBA00022801"/>
    </source>
</evidence>
<feature type="signal peptide" evidence="17">
    <location>
        <begin position="1"/>
        <end position="24"/>
    </location>
</feature>
<feature type="binding site" evidence="13">
    <location>
        <position position="204"/>
    </location>
    <ligand>
        <name>Ca(2+)</name>
        <dbReference type="ChEBI" id="CHEBI:29108"/>
        <label>2</label>
    </ligand>
</feature>
<keyword evidence="7 13" id="KW-0862">Zinc</keyword>
<accession>A0A2P2I1R8</accession>
<dbReference type="FunFam" id="3.40.390.10:FF:000022">
    <property type="entry name" value="Matrix metalloproteinase 1, isoform C"/>
    <property type="match status" value="1"/>
</dbReference>
<feature type="binding site" evidence="13">
    <location>
        <position position="190"/>
    </location>
    <ligand>
        <name>Ca(2+)</name>
        <dbReference type="ChEBI" id="CHEBI:29108"/>
        <label>3</label>
    </ligand>
</feature>
<dbReference type="InterPro" id="IPR021190">
    <property type="entry name" value="Pept_M10A"/>
</dbReference>
<sequence length="613" mass="68899">MEMRSLWLHVAVLVSSTLLTEVMPQPITPVVITGTTTALMYLSRYGYMDPAATNPENGALLSLEAVRSAIIEFQAFAGLNQTGELDAETREMMNRRRCGNKDIIGHGANTRRKKRYALQGSRWRVRNLSYKVTKYPSGLTRAAVDKEIAIAFNAWEEVSDLTFKPATTGKVHIDIRFARGEHGDGDPFDGRGGTLAHAYFPIYGGDAHFDDAEHWTIESYRGTNLLQVAAHEFGHSLGLSHSDVHASLMAPFYRGYERKFDLHNDDIVAIQKLYGKPKRVPPFGPSRPTTTTTAVPGTPISPSSELCRDSSIDAMVTMADKYTYVFKGSRYWRLTDEATAPGYPKQIALYWDGLPSNLDAAFTWVNGKTYFFKGSNYWRFSNMSLDSDYPKHISKGFAGIPNSVDAAFVWSGNGKIYFFKDDKYYRFDPTKRPPVKENYPKEVSNWEGIPNNIDDALQYSNGFTYFFKNGRYWRFNDRAFRVDSADPPFPRPVGYWWFGCQASGSQVLQTSRANEVIPSDDYDVQGDVFDADDSSQENRLLSIDGASPRFGTGPSRDQPHQQHHHYQQSHPQQHYGVQDPPSGAEAVITTGFSHSLRILSALMLPVFVSMFAA</sequence>
<keyword evidence="11" id="KW-1015">Disulfide bond</keyword>
<dbReference type="InterPro" id="IPR006026">
    <property type="entry name" value="Peptidase_Metallo"/>
</dbReference>
<evidence type="ECO:0000256" key="8">
    <source>
        <dbReference type="ARBA" id="ARBA00022837"/>
    </source>
</evidence>
<feature type="binding site" evidence="13">
    <location>
        <position position="211"/>
    </location>
    <ligand>
        <name>Ca(2+)</name>
        <dbReference type="ChEBI" id="CHEBI:29108"/>
        <label>1</label>
    </ligand>
</feature>
<evidence type="ECO:0000256" key="4">
    <source>
        <dbReference type="ARBA" id="ARBA00022729"/>
    </source>
</evidence>
<keyword evidence="9" id="KW-0482">Metalloprotease</keyword>
<feature type="binding site" evidence="13">
    <location>
        <position position="208"/>
    </location>
    <ligand>
        <name>Zn(2+)</name>
        <dbReference type="ChEBI" id="CHEBI:29105"/>
        <label>1</label>
    </ligand>
</feature>
<dbReference type="Pfam" id="PF00413">
    <property type="entry name" value="Peptidase_M10"/>
    <property type="match status" value="1"/>
</dbReference>
<feature type="chain" id="PRO_5015174468" evidence="17">
    <location>
        <begin position="25"/>
        <end position="613"/>
    </location>
</feature>
<dbReference type="GO" id="GO:0031012">
    <property type="term" value="C:extracellular matrix"/>
    <property type="evidence" value="ECO:0007669"/>
    <property type="project" value="InterPro"/>
</dbReference>
<feature type="binding site" description="in inhibited form" evidence="13">
    <location>
        <position position="98"/>
    </location>
    <ligand>
        <name>Zn(2+)</name>
        <dbReference type="ChEBI" id="CHEBI:29105"/>
        <label>2</label>
        <note>catalytic</note>
    </ligand>
</feature>
<dbReference type="Pfam" id="PF01471">
    <property type="entry name" value="PG_binding_1"/>
    <property type="match status" value="1"/>
</dbReference>
<dbReference type="EMBL" id="IACF01002329">
    <property type="protein sequence ID" value="LAB67987.1"/>
    <property type="molecule type" value="mRNA"/>
</dbReference>
<feature type="repeat" description="Hemopexin" evidence="15">
    <location>
        <begin position="355"/>
        <end position="400"/>
    </location>
</feature>
<dbReference type="GO" id="GO:0006508">
    <property type="term" value="P:proteolysis"/>
    <property type="evidence" value="ECO:0007669"/>
    <property type="project" value="UniProtKB-KW"/>
</dbReference>
<evidence type="ECO:0000256" key="2">
    <source>
        <dbReference type="ARBA" id="ARBA00022670"/>
    </source>
</evidence>